<feature type="chain" id="PRO_5031120418" evidence="1">
    <location>
        <begin position="31"/>
        <end position="438"/>
    </location>
</feature>
<dbReference type="AlphaFoldDB" id="A0A7S4W802"/>
<proteinExistence type="predicted"/>
<keyword evidence="1" id="KW-0732">Signal</keyword>
<sequence length="438" mass="46468">MAQANLARGSKLVFVVCLSVPLAMPPGGSAHGGPSRRTAGAAARCGLAAAALWSSQRCFAGGADAWLSLNLASAGRTLAGSAGRSHASQTRGAGGSGRGCGTVALRASVEGLPMFELAEELGTYCWDPTAVELPTGPKSMDRVKAEDVLRGLRDSEAEPSRLVDLSSLRLPVKFFAEGSLPRHRFYTNFPYSMGSIVPLVVALRRGVDVSRVDFVIGGSVLNVLASRKTRGKAQRYAVQRCPGTGVLVLGKSSAFAQDLGTPSFQFERLVTGCPMDALHDLRCFESLSLFRVAELNVLVSASVNALDAQGCAVQITTANPRHFGMRQALQMVSSGARELVYAVKDQDTVKAVRVKAREDLLRGRSPAARARAERNIVETFRQLRDAEALKAHDPLDVGFEGDGTVLTPSASVGLLPPASVVEELLEARRARPKAAQLY</sequence>
<accession>A0A7S4W802</accession>
<evidence type="ECO:0000313" key="2">
    <source>
        <dbReference type="EMBL" id="CAE4631540.1"/>
    </source>
</evidence>
<evidence type="ECO:0000256" key="1">
    <source>
        <dbReference type="SAM" id="SignalP"/>
    </source>
</evidence>
<name>A0A7S4W802_9DINO</name>
<organism evidence="2">
    <name type="scientific">Alexandrium monilatum</name>
    <dbReference type="NCBI Taxonomy" id="311494"/>
    <lineage>
        <taxon>Eukaryota</taxon>
        <taxon>Sar</taxon>
        <taxon>Alveolata</taxon>
        <taxon>Dinophyceae</taxon>
        <taxon>Gonyaulacales</taxon>
        <taxon>Pyrocystaceae</taxon>
        <taxon>Alexandrium</taxon>
    </lineage>
</organism>
<reference evidence="2" key="1">
    <citation type="submission" date="2021-01" db="EMBL/GenBank/DDBJ databases">
        <authorList>
            <person name="Corre E."/>
            <person name="Pelletier E."/>
            <person name="Niang G."/>
            <person name="Scheremetjew M."/>
            <person name="Finn R."/>
            <person name="Kale V."/>
            <person name="Holt S."/>
            <person name="Cochrane G."/>
            <person name="Meng A."/>
            <person name="Brown T."/>
            <person name="Cohen L."/>
        </authorList>
    </citation>
    <scope>NUCLEOTIDE SEQUENCE</scope>
    <source>
        <strain evidence="2">CCMP3105</strain>
    </source>
</reference>
<protein>
    <submittedName>
        <fullName evidence="2">Uncharacterized protein</fullName>
    </submittedName>
</protein>
<feature type="signal peptide" evidence="1">
    <location>
        <begin position="1"/>
        <end position="30"/>
    </location>
</feature>
<dbReference type="EMBL" id="HBNR01061886">
    <property type="protein sequence ID" value="CAE4631540.1"/>
    <property type="molecule type" value="Transcribed_RNA"/>
</dbReference>
<gene>
    <name evidence="2" type="ORF">AMON00008_LOCUS43609</name>
</gene>